<dbReference type="InterPro" id="IPR058625">
    <property type="entry name" value="MdtA-like_BSH"/>
</dbReference>
<feature type="domain" description="Multidrug resistance protein MdtA-like barrel-sandwich hybrid" evidence="2">
    <location>
        <begin position="23"/>
        <end position="203"/>
    </location>
</feature>
<organism evidence="3 4">
    <name type="scientific">Moritella marina ATCC 15381</name>
    <dbReference type="NCBI Taxonomy" id="1202962"/>
    <lineage>
        <taxon>Bacteria</taxon>
        <taxon>Pseudomonadati</taxon>
        <taxon>Pseudomonadota</taxon>
        <taxon>Gammaproteobacteria</taxon>
        <taxon>Alteromonadales</taxon>
        <taxon>Moritellaceae</taxon>
        <taxon>Moritella</taxon>
    </lineage>
</organism>
<dbReference type="AlphaFoldDB" id="A0A5J6WV37"/>
<dbReference type="Pfam" id="PF25917">
    <property type="entry name" value="BSH_RND"/>
    <property type="match status" value="1"/>
</dbReference>
<dbReference type="Proteomes" id="UP000327424">
    <property type="component" value="Chromosome"/>
</dbReference>
<keyword evidence="4" id="KW-1185">Reference proteome</keyword>
<evidence type="ECO:0000259" key="2">
    <source>
        <dbReference type="Pfam" id="PF25917"/>
    </source>
</evidence>
<protein>
    <submittedName>
        <fullName evidence="3">HlyD family secretion protein</fullName>
    </submittedName>
</protein>
<dbReference type="Gene3D" id="2.40.50.100">
    <property type="match status" value="1"/>
</dbReference>
<gene>
    <name evidence="3" type="ORF">FR932_13360</name>
</gene>
<reference evidence="3 4" key="1">
    <citation type="submission" date="2019-09" db="EMBL/GenBank/DDBJ databases">
        <title>Hybrid Assembly of the complete Genome of the Deep-Sea Bacterium Moritella marina from long Nanopore and Illumina reads.</title>
        <authorList>
            <person name="Magin S."/>
            <person name="Georgoulis A."/>
            <person name="Papadimitriou K."/>
            <person name="Iliakis G."/>
            <person name="Vorgias C.E."/>
        </authorList>
    </citation>
    <scope>NUCLEOTIDE SEQUENCE [LARGE SCALE GENOMIC DNA]</scope>
    <source>
        <strain evidence="3 4">MP-1</strain>
    </source>
</reference>
<comment type="similarity">
    <text evidence="1">Belongs to the membrane fusion protein (MFP) (TC 8.A.1) family.</text>
</comment>
<evidence type="ECO:0000256" key="1">
    <source>
        <dbReference type="ARBA" id="ARBA00009477"/>
    </source>
</evidence>
<dbReference type="SUPFAM" id="SSF111369">
    <property type="entry name" value="HlyD-like secretion proteins"/>
    <property type="match status" value="2"/>
</dbReference>
<evidence type="ECO:0000313" key="4">
    <source>
        <dbReference type="Proteomes" id="UP000327424"/>
    </source>
</evidence>
<name>A0A5J6WV37_MORMI</name>
<evidence type="ECO:0000313" key="3">
    <source>
        <dbReference type="EMBL" id="QFI40292.1"/>
    </source>
</evidence>
<dbReference type="InterPro" id="IPR050393">
    <property type="entry name" value="MFP_Efflux_Pump"/>
</dbReference>
<dbReference type="EMBL" id="CP044399">
    <property type="protein sequence ID" value="QFI40292.1"/>
    <property type="molecule type" value="Genomic_DNA"/>
</dbReference>
<dbReference type="Gene3D" id="2.40.30.170">
    <property type="match status" value="1"/>
</dbReference>
<sequence>MAYIIVADRYAPLTTESRVYGYVVQLAPEVSGPITGVMIRNNQSVEKGQLLFTINDSKYTIAVNKAEVALQQAYEQEESLYAQVEAAIANTASSKANYTNAVAEYKRIGKLAKNNLVSKSMQDSAYARYQAAGSTLHAYQQQTLVIKAKLGDDVGGSSLVMAAKNNLAEAQLNLSHTQIFAPNKGVITNLQLEVGAMAIVNQPMLTFISSDSLWVAADFREKATALISNTSAAYVTYDALPGQVFDFTVGSRDFGVASAQQTASGKLTSVEVSNRWVRDAQRIRVNLVSEEVIPVQLFVGSRATVVLYPAGNVWWQTLASLQIKLAGLLHYIY</sequence>
<proteinExistence type="inferred from homology"/>
<dbReference type="KEGG" id="mmaa:FR932_13360"/>
<accession>A0A5J6WV37</accession>
<dbReference type="PANTHER" id="PTHR30367:SF6">
    <property type="entry name" value="SECRETION PROTEIN-RELATED"/>
    <property type="match status" value="1"/>
</dbReference>
<dbReference type="OrthoDB" id="8958519at2"/>
<dbReference type="PANTHER" id="PTHR30367">
    <property type="entry name" value="P-HYDROXYBENZOIC ACID EFFLUX PUMP SUBUNIT AAEA-RELATED"/>
    <property type="match status" value="1"/>
</dbReference>